<dbReference type="EMBL" id="CP022515">
    <property type="protein sequence ID" value="ASO06872.1"/>
    <property type="molecule type" value="Genomic_DNA"/>
</dbReference>
<proteinExistence type="predicted"/>
<dbReference type="SUPFAM" id="SSF46955">
    <property type="entry name" value="Putative DNA-binding domain"/>
    <property type="match status" value="1"/>
</dbReference>
<dbReference type="PANTHER" id="PTHR34585:SF22">
    <property type="entry name" value="HELIX-TURN-HELIX DOMAIN-CONTAINING PROTEIN"/>
    <property type="match status" value="1"/>
</dbReference>
<sequence>MEQDNYIKHLNNVIVRFSKDGRLKTTHGHQYRKDFNMNIDKMEFTAWMERIMNRLDILSEDINGTRKQHTSIDGEELLDNQDLLQMLKISPRSLQRYRSSGKLPYYTISGKLYYKLSDIHQFLRECFTTPISKTKAKK</sequence>
<protein>
    <submittedName>
        <fullName evidence="2">Helix-turn-helix domain protein</fullName>
    </submittedName>
</protein>
<dbReference type="KEGG" id="aalg:AREALGSMS7_03451"/>
<organism evidence="2 3">
    <name type="scientific">Arenibacter algicola</name>
    <dbReference type="NCBI Taxonomy" id="616991"/>
    <lineage>
        <taxon>Bacteria</taxon>
        <taxon>Pseudomonadati</taxon>
        <taxon>Bacteroidota</taxon>
        <taxon>Flavobacteriia</taxon>
        <taxon>Flavobacteriales</taxon>
        <taxon>Flavobacteriaceae</taxon>
        <taxon>Arenibacter</taxon>
    </lineage>
</organism>
<gene>
    <name evidence="2" type="ORF">AREALGSMS7_03451</name>
</gene>
<reference evidence="2 3" key="1">
    <citation type="submission" date="2017-07" db="EMBL/GenBank/DDBJ databases">
        <title>Genome Sequence of Arenibacter algicola Strain SMS7 Isolated from a culture of the Diatom Skeletonema marinoi.</title>
        <authorList>
            <person name="Topel M."/>
            <person name="Pinder M.I.M."/>
            <person name="Johansson O.N."/>
            <person name="Kourtchenko O."/>
            <person name="Godhe A."/>
            <person name="Clarke A.K."/>
        </authorList>
    </citation>
    <scope>NUCLEOTIDE SEQUENCE [LARGE SCALE GENOMIC DNA]</scope>
    <source>
        <strain evidence="2 3">SMS7</strain>
    </source>
</reference>
<evidence type="ECO:0000313" key="2">
    <source>
        <dbReference type="EMBL" id="ASO06872.1"/>
    </source>
</evidence>
<dbReference type="Pfam" id="PF12728">
    <property type="entry name" value="HTH_17"/>
    <property type="match status" value="1"/>
</dbReference>
<accession>A0A221UZV1</accession>
<feature type="domain" description="Helix-turn-helix" evidence="1">
    <location>
        <begin position="77"/>
        <end position="126"/>
    </location>
</feature>
<dbReference type="InterPro" id="IPR041657">
    <property type="entry name" value="HTH_17"/>
</dbReference>
<dbReference type="AlphaFoldDB" id="A0A221UZV1"/>
<dbReference type="Proteomes" id="UP000204551">
    <property type="component" value="Chromosome"/>
</dbReference>
<evidence type="ECO:0000259" key="1">
    <source>
        <dbReference type="Pfam" id="PF12728"/>
    </source>
</evidence>
<name>A0A221UZV1_9FLAO</name>
<dbReference type="InterPro" id="IPR009061">
    <property type="entry name" value="DNA-bd_dom_put_sf"/>
</dbReference>
<evidence type="ECO:0000313" key="3">
    <source>
        <dbReference type="Proteomes" id="UP000204551"/>
    </source>
</evidence>
<dbReference type="PANTHER" id="PTHR34585">
    <property type="match status" value="1"/>
</dbReference>